<dbReference type="Pfam" id="PF01381">
    <property type="entry name" value="HTH_3"/>
    <property type="match status" value="1"/>
</dbReference>
<name>A0ABQ2B7Y7_9MICO</name>
<evidence type="ECO:0000313" key="2">
    <source>
        <dbReference type="EMBL" id="GGI07354.1"/>
    </source>
</evidence>
<dbReference type="InterPro" id="IPR010982">
    <property type="entry name" value="Lambda_DNA-bd_dom_sf"/>
</dbReference>
<protein>
    <recommendedName>
        <fullName evidence="1">HTH cro/C1-type domain-containing protein</fullName>
    </recommendedName>
</protein>
<comment type="caution">
    <text evidence="2">The sequence shown here is derived from an EMBL/GenBank/DDBJ whole genome shotgun (WGS) entry which is preliminary data.</text>
</comment>
<dbReference type="EMBL" id="BMDG01000004">
    <property type="protein sequence ID" value="GGI07354.1"/>
    <property type="molecule type" value="Genomic_DNA"/>
</dbReference>
<dbReference type="Proteomes" id="UP000632535">
    <property type="component" value="Unassembled WGS sequence"/>
</dbReference>
<proteinExistence type="predicted"/>
<dbReference type="CDD" id="cd00093">
    <property type="entry name" value="HTH_XRE"/>
    <property type="match status" value="1"/>
</dbReference>
<sequence length="81" mass="9114">MPDTERWTTARSARDLGRFVSQARRRRGLSQAALADELGLTRQYVSEVESGAGNLYITRLFEILDDLDVDVRLVERGGSDD</sequence>
<dbReference type="RefSeq" id="WP_188523097.1">
    <property type="nucleotide sequence ID" value="NZ_BMDG01000004.1"/>
</dbReference>
<dbReference type="Gene3D" id="1.10.260.40">
    <property type="entry name" value="lambda repressor-like DNA-binding domains"/>
    <property type="match status" value="1"/>
</dbReference>
<evidence type="ECO:0000313" key="3">
    <source>
        <dbReference type="Proteomes" id="UP000632535"/>
    </source>
</evidence>
<reference evidence="3" key="1">
    <citation type="journal article" date="2019" name="Int. J. Syst. Evol. Microbiol.">
        <title>The Global Catalogue of Microorganisms (GCM) 10K type strain sequencing project: providing services to taxonomists for standard genome sequencing and annotation.</title>
        <authorList>
            <consortium name="The Broad Institute Genomics Platform"/>
            <consortium name="The Broad Institute Genome Sequencing Center for Infectious Disease"/>
            <person name="Wu L."/>
            <person name="Ma J."/>
        </authorList>
    </citation>
    <scope>NUCLEOTIDE SEQUENCE [LARGE SCALE GENOMIC DNA]</scope>
    <source>
        <strain evidence="3">CCM 8653</strain>
    </source>
</reference>
<dbReference type="SUPFAM" id="SSF47413">
    <property type="entry name" value="lambda repressor-like DNA-binding domains"/>
    <property type="match status" value="1"/>
</dbReference>
<dbReference type="InterPro" id="IPR001387">
    <property type="entry name" value="Cro/C1-type_HTH"/>
</dbReference>
<keyword evidence="3" id="KW-1185">Reference proteome</keyword>
<dbReference type="PROSITE" id="PS50943">
    <property type="entry name" value="HTH_CROC1"/>
    <property type="match status" value="1"/>
</dbReference>
<evidence type="ECO:0000259" key="1">
    <source>
        <dbReference type="PROSITE" id="PS50943"/>
    </source>
</evidence>
<dbReference type="SMART" id="SM00530">
    <property type="entry name" value="HTH_XRE"/>
    <property type="match status" value="1"/>
</dbReference>
<feature type="domain" description="HTH cro/C1-type" evidence="1">
    <location>
        <begin position="20"/>
        <end position="74"/>
    </location>
</feature>
<accession>A0ABQ2B7Y7</accession>
<gene>
    <name evidence="2" type="ORF">GCM10007368_15750</name>
</gene>
<organism evidence="2 3">
    <name type="scientific">Isoptericola cucumis</name>
    <dbReference type="NCBI Taxonomy" id="1776856"/>
    <lineage>
        <taxon>Bacteria</taxon>
        <taxon>Bacillati</taxon>
        <taxon>Actinomycetota</taxon>
        <taxon>Actinomycetes</taxon>
        <taxon>Micrococcales</taxon>
        <taxon>Promicromonosporaceae</taxon>
        <taxon>Isoptericola</taxon>
    </lineage>
</organism>